<dbReference type="Proteomes" id="UP000027345">
    <property type="component" value="Unassembled WGS sequence"/>
</dbReference>
<feature type="transmembrane region" description="Helical" evidence="9">
    <location>
        <begin position="6"/>
        <end position="23"/>
    </location>
</feature>
<protein>
    <submittedName>
        <fullName evidence="10">Sodium:solute symporter</fullName>
    </submittedName>
</protein>
<dbReference type="InterPro" id="IPR050277">
    <property type="entry name" value="Sodium:Solute_Symporter"/>
</dbReference>
<dbReference type="GO" id="GO:0005886">
    <property type="term" value="C:plasma membrane"/>
    <property type="evidence" value="ECO:0007669"/>
    <property type="project" value="TreeGrafter"/>
</dbReference>
<proteinExistence type="inferred from homology"/>
<evidence type="ECO:0000256" key="3">
    <source>
        <dbReference type="ARBA" id="ARBA00022448"/>
    </source>
</evidence>
<keyword evidence="5 9" id="KW-0812">Transmembrane</keyword>
<dbReference type="Pfam" id="PF00474">
    <property type="entry name" value="SSF"/>
    <property type="match status" value="1"/>
</dbReference>
<dbReference type="PANTHER" id="PTHR48086">
    <property type="entry name" value="SODIUM/PROLINE SYMPORTER-RELATED"/>
    <property type="match status" value="1"/>
</dbReference>
<feature type="transmembrane region" description="Helical" evidence="9">
    <location>
        <begin position="44"/>
        <end position="66"/>
    </location>
</feature>
<comment type="subcellular location">
    <subcellularLocation>
        <location evidence="1">Membrane</location>
        <topology evidence="1">Multi-pass membrane protein</topology>
    </subcellularLocation>
</comment>
<dbReference type="PROSITE" id="PS50283">
    <property type="entry name" value="NA_SOLUT_SYMP_3"/>
    <property type="match status" value="1"/>
</dbReference>
<keyword evidence="6 9" id="KW-1133">Transmembrane helix</keyword>
<dbReference type="AlphaFoldDB" id="A0A066U0Q4"/>
<evidence type="ECO:0000256" key="1">
    <source>
        <dbReference type="ARBA" id="ARBA00004141"/>
    </source>
</evidence>
<comment type="similarity">
    <text evidence="2 8">Belongs to the sodium:solute symporter (SSF) (TC 2.A.21) family.</text>
</comment>
<evidence type="ECO:0000313" key="10">
    <source>
        <dbReference type="EMBL" id="KDN21041.1"/>
    </source>
</evidence>
<dbReference type="eggNOG" id="COG0591">
    <property type="taxonomic scope" value="Bacteria"/>
</dbReference>
<feature type="transmembrane region" description="Helical" evidence="9">
    <location>
        <begin position="263"/>
        <end position="283"/>
    </location>
</feature>
<feature type="transmembrane region" description="Helical" evidence="9">
    <location>
        <begin position="375"/>
        <end position="397"/>
    </location>
</feature>
<dbReference type="Gene3D" id="1.20.1730.10">
    <property type="entry name" value="Sodium/glucose cotransporter"/>
    <property type="match status" value="1"/>
</dbReference>
<evidence type="ECO:0000256" key="2">
    <source>
        <dbReference type="ARBA" id="ARBA00006434"/>
    </source>
</evidence>
<feature type="transmembrane region" description="Helical" evidence="9">
    <location>
        <begin position="116"/>
        <end position="141"/>
    </location>
</feature>
<keyword evidence="11" id="KW-1185">Reference proteome</keyword>
<organism evidence="10 11">
    <name type="scientific">Amycolatopsis rifamycinica</name>
    <dbReference type="NCBI Taxonomy" id="287986"/>
    <lineage>
        <taxon>Bacteria</taxon>
        <taxon>Bacillati</taxon>
        <taxon>Actinomycetota</taxon>
        <taxon>Actinomycetes</taxon>
        <taxon>Pseudonocardiales</taxon>
        <taxon>Pseudonocardiaceae</taxon>
        <taxon>Amycolatopsis</taxon>
    </lineage>
</organism>
<keyword evidence="3" id="KW-0813">Transport</keyword>
<dbReference type="InterPro" id="IPR018212">
    <property type="entry name" value="Na/solute_symporter_CS"/>
</dbReference>
<dbReference type="PROSITE" id="PS00457">
    <property type="entry name" value="NA_SOLUT_SYMP_2"/>
    <property type="match status" value="1"/>
</dbReference>
<evidence type="ECO:0000256" key="8">
    <source>
        <dbReference type="RuleBase" id="RU362091"/>
    </source>
</evidence>
<dbReference type="InterPro" id="IPR001734">
    <property type="entry name" value="Na/solute_symporter"/>
</dbReference>
<reference evidence="10 11" key="1">
    <citation type="submission" date="2014-05" db="EMBL/GenBank/DDBJ databases">
        <title>Draft genome sequence of Amycolatopsis rifamycinica DSM 46095.</title>
        <authorList>
            <person name="Lal R."/>
            <person name="Saxena A."/>
            <person name="Kumari R."/>
            <person name="Mukherjee U."/>
            <person name="Singh P."/>
            <person name="Sangwan N."/>
            <person name="Mahato N.K."/>
        </authorList>
    </citation>
    <scope>NUCLEOTIDE SEQUENCE [LARGE SCALE GENOMIC DNA]</scope>
    <source>
        <strain evidence="10 11">DSM 46095</strain>
    </source>
</reference>
<feature type="transmembrane region" description="Helical" evidence="9">
    <location>
        <begin position="72"/>
        <end position="95"/>
    </location>
</feature>
<dbReference type="RefSeq" id="WP_235190856.1">
    <property type="nucleotide sequence ID" value="NZ_JMQI01000030.1"/>
</dbReference>
<dbReference type="EMBL" id="JMQI01000030">
    <property type="protein sequence ID" value="KDN21041.1"/>
    <property type="molecule type" value="Genomic_DNA"/>
</dbReference>
<sequence length="500" mass="52612">MTGDYAVIALYIAGMLGVGWYGLKLAKTKSDYLVAGRRLGWFMYSGTMSAVVLGGASTVGGVKLGYTYGISGMWLVVSIGVGILVLHALFARRLVRLKVYTVGEMLDLRYGGRTSAVSGVVMWGYTLMLTVTSTLAFATIFKVLFDLPSWAGIAIGGSIVVLYSVLGGMWSITLTDIAQFVIKTIGILAILLPVAITSAGGFSGMSAKLDASFFSFTSIGTDTIITYFVIYTFGLLIGQDIWQRVFTARTPAIATSGGLTSGVYCLVYGLAGALIGTAAHTLYPDIASAQDAFATIVERLLPTGVRGLVLAAALSAMMSTASGALIACSTTTTSDLLTKLGLKKGGEVGRNRIATFLLGLLAIGIAMVVDDVVDALTIAYDILVGGLLVAIVGALFWKRGTRQGAYASMVAGTLSVIAFMIIDGVDANTPIYWGLGASLVVYLAVSFATPRTPETVLSVWTRRLAGEDAPLSRESDPEGEPPWHFHVKVAPFEKQEPTSA</sequence>
<evidence type="ECO:0000313" key="11">
    <source>
        <dbReference type="Proteomes" id="UP000027345"/>
    </source>
</evidence>
<accession>A0A066U0Q4</accession>
<dbReference type="CDD" id="cd11479">
    <property type="entry name" value="SLC5sbd_u3"/>
    <property type="match status" value="1"/>
</dbReference>
<dbReference type="GO" id="GO:0046942">
    <property type="term" value="P:carboxylic acid transport"/>
    <property type="evidence" value="ECO:0007669"/>
    <property type="project" value="UniProtKB-ARBA"/>
</dbReference>
<evidence type="ECO:0000256" key="7">
    <source>
        <dbReference type="ARBA" id="ARBA00023136"/>
    </source>
</evidence>
<feature type="transmembrane region" description="Helical" evidence="9">
    <location>
        <begin position="180"/>
        <end position="204"/>
    </location>
</feature>
<keyword evidence="4" id="KW-1003">Cell membrane</keyword>
<dbReference type="GO" id="GO:0022857">
    <property type="term" value="F:transmembrane transporter activity"/>
    <property type="evidence" value="ECO:0007669"/>
    <property type="project" value="InterPro"/>
</dbReference>
<evidence type="ECO:0000256" key="5">
    <source>
        <dbReference type="ARBA" id="ARBA00022692"/>
    </source>
</evidence>
<dbReference type="PANTHER" id="PTHR48086:SF7">
    <property type="entry name" value="SODIUM-SOLUTE SYMPORTER-RELATED"/>
    <property type="match status" value="1"/>
</dbReference>
<evidence type="ECO:0000256" key="9">
    <source>
        <dbReference type="SAM" id="Phobius"/>
    </source>
</evidence>
<keyword evidence="7 9" id="KW-0472">Membrane</keyword>
<evidence type="ECO:0000256" key="6">
    <source>
        <dbReference type="ARBA" id="ARBA00022989"/>
    </source>
</evidence>
<comment type="caution">
    <text evidence="10">The sequence shown here is derived from an EMBL/GenBank/DDBJ whole genome shotgun (WGS) entry which is preliminary data.</text>
</comment>
<evidence type="ECO:0000256" key="4">
    <source>
        <dbReference type="ARBA" id="ARBA00022475"/>
    </source>
</evidence>
<feature type="transmembrane region" description="Helical" evidence="9">
    <location>
        <begin position="353"/>
        <end position="369"/>
    </location>
</feature>
<feature type="transmembrane region" description="Helical" evidence="9">
    <location>
        <begin position="224"/>
        <end position="242"/>
    </location>
</feature>
<feature type="transmembrane region" description="Helical" evidence="9">
    <location>
        <begin position="308"/>
        <end position="332"/>
    </location>
</feature>
<feature type="transmembrane region" description="Helical" evidence="9">
    <location>
        <begin position="431"/>
        <end position="449"/>
    </location>
</feature>
<dbReference type="STRING" id="287986.DV20_16760"/>
<feature type="transmembrane region" description="Helical" evidence="9">
    <location>
        <begin position="147"/>
        <end position="168"/>
    </location>
</feature>
<name>A0A066U0Q4_9PSEU</name>
<gene>
    <name evidence="10" type="ORF">DV20_16760</name>
</gene>
<feature type="transmembrane region" description="Helical" evidence="9">
    <location>
        <begin position="404"/>
        <end position="425"/>
    </location>
</feature>
<dbReference type="InterPro" id="IPR038377">
    <property type="entry name" value="Na/Glc_symporter_sf"/>
</dbReference>